<protein>
    <submittedName>
        <fullName evidence="1">Uncharacterized protein</fullName>
    </submittedName>
</protein>
<name>A0A7D9HGH0_PARCT</name>
<proteinExistence type="predicted"/>
<gene>
    <name evidence="1" type="ORF">PACLA_8A049088</name>
</gene>
<dbReference type="EMBL" id="CACRXK020000661">
    <property type="protein sequence ID" value="CAB3983817.1"/>
    <property type="molecule type" value="Genomic_DNA"/>
</dbReference>
<sequence>MNLTLVLLFILTGTILAKQSSKRKQRMAVIRQAYYSNLFRFTYDLSRKVLETKNKLEEEIPEKLKLRHDKFYRKTRTAFQPQEQNEMERLNRQANELNSFVHRIKLAKSAEQNIKGDNLSLELMSIEVKLGILRMLLHRLMRKSHIRTKTKVQPTISTVKNNKLQTLTTLKDLQTSLAFMILEFGKAKKPLNQKVASGN</sequence>
<reference evidence="1" key="1">
    <citation type="submission" date="2020-04" db="EMBL/GenBank/DDBJ databases">
        <authorList>
            <person name="Alioto T."/>
            <person name="Alioto T."/>
            <person name="Gomez Garrido J."/>
        </authorList>
    </citation>
    <scope>NUCLEOTIDE SEQUENCE</scope>
    <source>
        <strain evidence="1">A484AB</strain>
    </source>
</reference>
<keyword evidence="2" id="KW-1185">Reference proteome</keyword>
<dbReference type="AlphaFoldDB" id="A0A7D9HGH0"/>
<accession>A0A7D9HGH0</accession>
<comment type="caution">
    <text evidence="1">The sequence shown here is derived from an EMBL/GenBank/DDBJ whole genome shotgun (WGS) entry which is preliminary data.</text>
</comment>
<evidence type="ECO:0000313" key="2">
    <source>
        <dbReference type="Proteomes" id="UP001152795"/>
    </source>
</evidence>
<dbReference type="Proteomes" id="UP001152795">
    <property type="component" value="Unassembled WGS sequence"/>
</dbReference>
<organism evidence="1 2">
    <name type="scientific">Paramuricea clavata</name>
    <name type="common">Red gorgonian</name>
    <name type="synonym">Violescent sea-whip</name>
    <dbReference type="NCBI Taxonomy" id="317549"/>
    <lineage>
        <taxon>Eukaryota</taxon>
        <taxon>Metazoa</taxon>
        <taxon>Cnidaria</taxon>
        <taxon>Anthozoa</taxon>
        <taxon>Octocorallia</taxon>
        <taxon>Malacalcyonacea</taxon>
        <taxon>Plexauridae</taxon>
        <taxon>Paramuricea</taxon>
    </lineage>
</organism>
<evidence type="ECO:0000313" key="1">
    <source>
        <dbReference type="EMBL" id="CAB3983817.1"/>
    </source>
</evidence>